<dbReference type="PANTHER" id="PTHR34599">
    <property type="entry name" value="PEROXIDASE-RELATED"/>
    <property type="match status" value="1"/>
</dbReference>
<dbReference type="CDD" id="cd03398">
    <property type="entry name" value="PAP2_haloperoxidase"/>
    <property type="match status" value="1"/>
</dbReference>
<dbReference type="Proteomes" id="UP000664034">
    <property type="component" value="Unassembled WGS sequence"/>
</dbReference>
<proteinExistence type="predicted"/>
<dbReference type="AlphaFoldDB" id="A0A939GKV0"/>
<dbReference type="InterPro" id="IPR036938">
    <property type="entry name" value="PAP2/HPO_sf"/>
</dbReference>
<dbReference type="EMBL" id="JAFMYV010000009">
    <property type="protein sequence ID" value="MBO0938282.1"/>
    <property type="molecule type" value="Genomic_DNA"/>
</dbReference>
<dbReference type="Gene3D" id="1.10.606.20">
    <property type="match status" value="1"/>
</dbReference>
<dbReference type="InterPro" id="IPR000326">
    <property type="entry name" value="PAP2/HPO"/>
</dbReference>
<evidence type="ECO:0000313" key="4">
    <source>
        <dbReference type="Proteomes" id="UP000664034"/>
    </source>
</evidence>
<organism evidence="3 4">
    <name type="scientific">Fibrella rubiginis</name>
    <dbReference type="NCBI Taxonomy" id="2817060"/>
    <lineage>
        <taxon>Bacteria</taxon>
        <taxon>Pseudomonadati</taxon>
        <taxon>Bacteroidota</taxon>
        <taxon>Cytophagia</taxon>
        <taxon>Cytophagales</taxon>
        <taxon>Spirosomataceae</taxon>
        <taxon>Fibrella</taxon>
    </lineage>
</organism>
<feature type="chain" id="PRO_5037506925" evidence="1">
    <location>
        <begin position="19"/>
        <end position="432"/>
    </location>
</feature>
<evidence type="ECO:0000313" key="3">
    <source>
        <dbReference type="EMBL" id="MBO0938282.1"/>
    </source>
</evidence>
<feature type="signal peptide" evidence="1">
    <location>
        <begin position="1"/>
        <end position="18"/>
    </location>
</feature>
<accession>A0A939GKV0</accession>
<sequence>MKKSFTLTLLLSAALLMAFNSPTSVRPQCIAEKPLVQSNQVIIDWNMVALQACGGITYQHALLASHTYAMVHMAMFFALNAIAPTYQPDDALRKDAQAAPVAAAAKAAHDVLAGIFPEKLPMLDSALIQSLTKVPVGESLNRGLALGGEAAAVVLKWRDGDGAMQNPAVDVAASTEAGVYQTVPPFTFVFAPFWRTMKPFGLKQPDQFRSLPHPTLNSTVYTTAFDEVKAVGSIVSQTRTPDQTAYAKFWYEFSEIGWNRIARTVAADRKLDLLATARLFALLNMAMADAYISGWDAKFHYNFWRPYTAIRGAATDGNAATSPDPAWEPLMPTPPVQDYPSTHSALGNAAAVVLAHVFGDKTRFIATSTTADPVTATRSFSSFSQAAKENADSRVMAGIHFRFSCEAGLELGRNVGQWTVHNHLRPRLVGAK</sequence>
<name>A0A939GKV0_9BACT</name>
<evidence type="ECO:0000259" key="2">
    <source>
        <dbReference type="Pfam" id="PF01569"/>
    </source>
</evidence>
<evidence type="ECO:0000256" key="1">
    <source>
        <dbReference type="SAM" id="SignalP"/>
    </source>
</evidence>
<dbReference type="PANTHER" id="PTHR34599:SF1">
    <property type="entry name" value="PHOSPHATIDIC ACID PHOSPHATASE TYPE 2_HALOPEROXIDASE DOMAIN-CONTAINING PROTEIN"/>
    <property type="match status" value="1"/>
</dbReference>
<keyword evidence="1" id="KW-0732">Signal</keyword>
<keyword evidence="4" id="KW-1185">Reference proteome</keyword>
<dbReference type="Pfam" id="PF01569">
    <property type="entry name" value="PAP2"/>
    <property type="match status" value="1"/>
</dbReference>
<dbReference type="SUPFAM" id="SSF48317">
    <property type="entry name" value="Acid phosphatase/Vanadium-dependent haloperoxidase"/>
    <property type="match status" value="1"/>
</dbReference>
<protein>
    <submittedName>
        <fullName evidence="3">Vanadium-dependent haloperoxidase</fullName>
    </submittedName>
</protein>
<reference evidence="3" key="1">
    <citation type="submission" date="2021-03" db="EMBL/GenBank/DDBJ databases">
        <title>Fibrella sp. HMF5335 genome sequencing and assembly.</title>
        <authorList>
            <person name="Kang H."/>
            <person name="Kim H."/>
            <person name="Bae S."/>
            <person name="Joh K."/>
        </authorList>
    </citation>
    <scope>NUCLEOTIDE SEQUENCE</scope>
    <source>
        <strain evidence="3">HMF5335</strain>
    </source>
</reference>
<dbReference type="InterPro" id="IPR052559">
    <property type="entry name" value="V-haloperoxidase"/>
</dbReference>
<comment type="caution">
    <text evidence="3">The sequence shown here is derived from an EMBL/GenBank/DDBJ whole genome shotgun (WGS) entry which is preliminary data.</text>
</comment>
<gene>
    <name evidence="3" type="ORF">J2I47_17155</name>
</gene>
<feature type="domain" description="Phosphatidic acid phosphatase type 2/haloperoxidase" evidence="2">
    <location>
        <begin position="281"/>
        <end position="422"/>
    </location>
</feature>